<proteinExistence type="predicted"/>
<keyword evidence="3" id="KW-1185">Reference proteome</keyword>
<reference evidence="2" key="1">
    <citation type="submission" date="2016-06" db="EMBL/GenBank/DDBJ databases">
        <title>Draft Genome sequence of the fungus Inonotus baumii.</title>
        <authorList>
            <person name="Zhu H."/>
            <person name="Lin W."/>
        </authorList>
    </citation>
    <scope>NUCLEOTIDE SEQUENCE</scope>
    <source>
        <strain evidence="2">821</strain>
    </source>
</reference>
<dbReference type="EMBL" id="LNZH02000216">
    <property type="protein sequence ID" value="OCB84026.1"/>
    <property type="molecule type" value="Genomic_DNA"/>
</dbReference>
<name>A0A9Q5HQA7_SANBA</name>
<accession>A0A9Q5HQA7</accession>
<feature type="signal peptide" evidence="1">
    <location>
        <begin position="1"/>
        <end position="21"/>
    </location>
</feature>
<gene>
    <name evidence="2" type="ORF">A7U60_g8697</name>
</gene>
<evidence type="ECO:0008006" key="4">
    <source>
        <dbReference type="Google" id="ProtNLM"/>
    </source>
</evidence>
<dbReference type="Proteomes" id="UP000757232">
    <property type="component" value="Unassembled WGS sequence"/>
</dbReference>
<evidence type="ECO:0000313" key="3">
    <source>
        <dbReference type="Proteomes" id="UP000757232"/>
    </source>
</evidence>
<keyword evidence="1" id="KW-0732">Signal</keyword>
<feature type="chain" id="PRO_5040236774" description="Extracellular membrane protein CFEM domain-containing protein" evidence="1">
    <location>
        <begin position="22"/>
        <end position="210"/>
    </location>
</feature>
<organism evidence="2 3">
    <name type="scientific">Sanghuangporus baumii</name>
    <name type="common">Phellinus baumii</name>
    <dbReference type="NCBI Taxonomy" id="108892"/>
    <lineage>
        <taxon>Eukaryota</taxon>
        <taxon>Fungi</taxon>
        <taxon>Dikarya</taxon>
        <taxon>Basidiomycota</taxon>
        <taxon>Agaricomycotina</taxon>
        <taxon>Agaricomycetes</taxon>
        <taxon>Hymenochaetales</taxon>
        <taxon>Hymenochaetaceae</taxon>
        <taxon>Sanghuangporus</taxon>
    </lineage>
</organism>
<protein>
    <recommendedName>
        <fullName evidence="4">Extracellular membrane protein CFEM domain-containing protein</fullName>
    </recommendedName>
</protein>
<sequence>MKLFTAQLFVLASSLTSFALSIRTGSIPQSLADACPSAHVVSSSTIIVDGQDIVRQVFSCPDGNLTVPAIPEANLIPSSNIAQRSVIEARSAAECTTPAAECQCGQAVICDCFGDTVAQTAADCTALIGSLPVISSIAGPTFIVQPGTVHTTSLRTCSVSFTNLGSTPEEFCWDDLATQANSEIACINQRNEATCVAETQRFVIHMGVAV</sequence>
<dbReference type="OrthoDB" id="2990149at2759"/>
<evidence type="ECO:0000313" key="2">
    <source>
        <dbReference type="EMBL" id="OCB84026.1"/>
    </source>
</evidence>
<dbReference type="AlphaFoldDB" id="A0A9Q5HQA7"/>
<evidence type="ECO:0000256" key="1">
    <source>
        <dbReference type="SAM" id="SignalP"/>
    </source>
</evidence>
<comment type="caution">
    <text evidence="2">The sequence shown here is derived from an EMBL/GenBank/DDBJ whole genome shotgun (WGS) entry which is preliminary data.</text>
</comment>